<evidence type="ECO:0000256" key="1">
    <source>
        <dbReference type="ARBA" id="ARBA00005254"/>
    </source>
</evidence>
<dbReference type="AlphaFoldDB" id="H0E8U9"/>
<gene>
    <name evidence="4" type="ORF">PAI11_32630</name>
</gene>
<evidence type="ECO:0000256" key="2">
    <source>
        <dbReference type="ARBA" id="ARBA00023098"/>
    </source>
</evidence>
<sequence length="244" mass="25694">MTGLERTRNADGVEVVRLNRPDSRNAMDTATLDELLATLAELAADADLRVVVFSTTSTRALCAGADVAEQLDRDGGIARMERFARMYQAVVDLPVPTIAVCVGNVVGAGAELAAACDLRVAGDNLKLAWAGAKLGVPVGPARLVPLVGLARAKELIYSGRVVGAEEAARIGLAERVAPEAEAEAAALELAATLAARPAEGLRRLKRMFRDGEDLAGRTARENVTLLDWQRYGQGLPQGGAPTRD</sequence>
<comment type="caution">
    <text evidence="4">The sequence shown here is derived from an EMBL/GenBank/DDBJ whole genome shotgun (WGS) entry which is preliminary data.</text>
</comment>
<comment type="similarity">
    <text evidence="1">Belongs to the enoyl-CoA hydratase/isomerase family.</text>
</comment>
<dbReference type="SUPFAM" id="SSF52096">
    <property type="entry name" value="ClpP/crotonase"/>
    <property type="match status" value="1"/>
</dbReference>
<name>H0E8U9_9ACTN</name>
<dbReference type="RefSeq" id="WP_007577164.1">
    <property type="nucleotide sequence ID" value="NZ_AGUD01000247.1"/>
</dbReference>
<dbReference type="CDD" id="cd06558">
    <property type="entry name" value="crotonase-like"/>
    <property type="match status" value="1"/>
</dbReference>
<dbReference type="OrthoDB" id="2988772at2"/>
<dbReference type="GO" id="GO:0006635">
    <property type="term" value="P:fatty acid beta-oxidation"/>
    <property type="evidence" value="ECO:0007669"/>
    <property type="project" value="TreeGrafter"/>
</dbReference>
<proteinExistence type="inferred from homology"/>
<dbReference type="EMBL" id="AGUD01000247">
    <property type="protein sequence ID" value="EHN09904.1"/>
    <property type="molecule type" value="Genomic_DNA"/>
</dbReference>
<dbReference type="InterPro" id="IPR001753">
    <property type="entry name" value="Enoyl-CoA_hydra/iso"/>
</dbReference>
<dbReference type="Proteomes" id="UP000005143">
    <property type="component" value="Unassembled WGS sequence"/>
</dbReference>
<keyword evidence="5" id="KW-1185">Reference proteome</keyword>
<dbReference type="EC" id="4.2.1.17" evidence="4"/>
<evidence type="ECO:0000313" key="5">
    <source>
        <dbReference type="Proteomes" id="UP000005143"/>
    </source>
</evidence>
<evidence type="ECO:0000313" key="4">
    <source>
        <dbReference type="EMBL" id="EHN09904.1"/>
    </source>
</evidence>
<dbReference type="GO" id="GO:0004300">
    <property type="term" value="F:enoyl-CoA hydratase activity"/>
    <property type="evidence" value="ECO:0007669"/>
    <property type="project" value="UniProtKB-EC"/>
</dbReference>
<dbReference type="Pfam" id="PF00378">
    <property type="entry name" value="ECH_1"/>
    <property type="match status" value="1"/>
</dbReference>
<protein>
    <submittedName>
        <fullName evidence="4">Enoyl-CoA hydratase</fullName>
        <ecNumber evidence="4">4.2.1.17</ecNumber>
    </submittedName>
</protein>
<reference evidence="4 5" key="1">
    <citation type="journal article" date="2013" name="Biodegradation">
        <title>Quantitative proteomic analysis of ibuprofen-degrading Patulibacter sp. strain I11.</title>
        <authorList>
            <person name="Almeida B."/>
            <person name="Kjeldal H."/>
            <person name="Lolas I."/>
            <person name="Knudsen A.D."/>
            <person name="Carvalho G."/>
            <person name="Nielsen K.L."/>
            <person name="Barreto Crespo M.T."/>
            <person name="Stensballe A."/>
            <person name="Nielsen J.L."/>
        </authorList>
    </citation>
    <scope>NUCLEOTIDE SEQUENCE [LARGE SCALE GENOMIC DNA]</scope>
    <source>
        <strain evidence="4 5">I11</strain>
    </source>
</reference>
<keyword evidence="2" id="KW-0443">Lipid metabolism</keyword>
<evidence type="ECO:0000256" key="3">
    <source>
        <dbReference type="ARBA" id="ARBA00023239"/>
    </source>
</evidence>
<dbReference type="Gene3D" id="3.90.226.10">
    <property type="entry name" value="2-enoyl-CoA Hydratase, Chain A, domain 1"/>
    <property type="match status" value="1"/>
</dbReference>
<dbReference type="PANTHER" id="PTHR11941:SF169">
    <property type="entry name" value="(7AS)-7A-METHYL-1,5-DIOXO-2,3,5,6,7,7A-HEXAHYDRO-1H-INDENE-CARBOXYL-COA HYDROLASE"/>
    <property type="match status" value="1"/>
</dbReference>
<organism evidence="4 5">
    <name type="scientific">Patulibacter medicamentivorans</name>
    <dbReference type="NCBI Taxonomy" id="1097667"/>
    <lineage>
        <taxon>Bacteria</taxon>
        <taxon>Bacillati</taxon>
        <taxon>Actinomycetota</taxon>
        <taxon>Thermoleophilia</taxon>
        <taxon>Solirubrobacterales</taxon>
        <taxon>Patulibacteraceae</taxon>
        <taxon>Patulibacter</taxon>
    </lineage>
</organism>
<keyword evidence="3 4" id="KW-0456">Lyase</keyword>
<dbReference type="PANTHER" id="PTHR11941">
    <property type="entry name" value="ENOYL-COA HYDRATASE-RELATED"/>
    <property type="match status" value="1"/>
</dbReference>
<accession>H0E8U9</accession>
<dbReference type="InterPro" id="IPR029045">
    <property type="entry name" value="ClpP/crotonase-like_dom_sf"/>
</dbReference>